<dbReference type="CDD" id="cd03801">
    <property type="entry name" value="GT4_PimA-like"/>
    <property type="match status" value="1"/>
</dbReference>
<dbReference type="SUPFAM" id="SSF53756">
    <property type="entry name" value="UDP-Glycosyltransferase/glycogen phosphorylase"/>
    <property type="match status" value="1"/>
</dbReference>
<proteinExistence type="predicted"/>
<organism evidence="2 3">
    <name type="scientific">Candidatus Daviesbacteria bacterium RIFCSPHIGHO2_01_FULL_41_23</name>
    <dbReference type="NCBI Taxonomy" id="1797764"/>
    <lineage>
        <taxon>Bacteria</taxon>
        <taxon>Candidatus Daviesiibacteriota</taxon>
    </lineage>
</organism>
<dbReference type="Gene3D" id="3.40.50.2000">
    <property type="entry name" value="Glycogen Phosphorylase B"/>
    <property type="match status" value="2"/>
</dbReference>
<comment type="caution">
    <text evidence="2">The sequence shown here is derived from an EMBL/GenBank/DDBJ whole genome shotgun (WGS) entry which is preliminary data.</text>
</comment>
<feature type="domain" description="Glycosyl transferase family 1" evidence="1">
    <location>
        <begin position="201"/>
        <end position="360"/>
    </location>
</feature>
<dbReference type="InterPro" id="IPR001296">
    <property type="entry name" value="Glyco_trans_1"/>
</dbReference>
<evidence type="ECO:0000313" key="3">
    <source>
        <dbReference type="Proteomes" id="UP000176336"/>
    </source>
</evidence>
<reference evidence="2 3" key="1">
    <citation type="journal article" date="2016" name="Nat. Commun.">
        <title>Thousands of microbial genomes shed light on interconnected biogeochemical processes in an aquifer system.</title>
        <authorList>
            <person name="Anantharaman K."/>
            <person name="Brown C.T."/>
            <person name="Hug L.A."/>
            <person name="Sharon I."/>
            <person name="Castelle C.J."/>
            <person name="Probst A.J."/>
            <person name="Thomas B.C."/>
            <person name="Singh A."/>
            <person name="Wilkins M.J."/>
            <person name="Karaoz U."/>
            <person name="Brodie E.L."/>
            <person name="Williams K.H."/>
            <person name="Hubbard S.S."/>
            <person name="Banfield J.F."/>
        </authorList>
    </citation>
    <scope>NUCLEOTIDE SEQUENCE [LARGE SCALE GENOMIC DNA]</scope>
</reference>
<evidence type="ECO:0000313" key="2">
    <source>
        <dbReference type="EMBL" id="OGE19034.1"/>
    </source>
</evidence>
<sequence>MTPKEKRKILIITDYFYPHWTGIAKSMYYFVQEIKDDYETALLTVRYSRKLKKQEDLFSVRVFREDYLFSLSRAKYSFSIIWKFFKIINHYDVVLVNSPFSNIIPIALLTKLFRKKLLILHHGDLILTYGLFNRILEKIFDFSSFISFFLADKVSTFTFDYAKNSRVLKRYLYKFTPLIIPIDIFIKHSQTAEDRYIIEKIKKLRHTHKVIIGFAGRFVEEKGFDILFSAIPAIKQACPDVHFVYAGETNIPYECFFQKHQLQFEKIKESVTFFGLLNEVELVSFYKHIDFLIIPSRSDCFPIVQLEAMSLHVPCIVSDIPGARVPVQKTGYGMLFRKADPNDIVRAIKDILKERVKIKKKYKNVLSFLDKQKNDKTIKGFIEQ</sequence>
<dbReference type="EMBL" id="MFCR01000006">
    <property type="protein sequence ID" value="OGE19034.1"/>
    <property type="molecule type" value="Genomic_DNA"/>
</dbReference>
<dbReference type="PANTHER" id="PTHR45947">
    <property type="entry name" value="SULFOQUINOVOSYL TRANSFERASE SQD2"/>
    <property type="match status" value="1"/>
</dbReference>
<dbReference type="AlphaFoldDB" id="A0A1F5IRN0"/>
<name>A0A1F5IRN0_9BACT</name>
<dbReference type="PANTHER" id="PTHR45947:SF3">
    <property type="entry name" value="SULFOQUINOVOSYL TRANSFERASE SQD2"/>
    <property type="match status" value="1"/>
</dbReference>
<gene>
    <name evidence="2" type="ORF">A2871_01635</name>
</gene>
<dbReference type="Proteomes" id="UP000176336">
    <property type="component" value="Unassembled WGS sequence"/>
</dbReference>
<evidence type="ECO:0000259" key="1">
    <source>
        <dbReference type="Pfam" id="PF00534"/>
    </source>
</evidence>
<dbReference type="GO" id="GO:0016757">
    <property type="term" value="F:glycosyltransferase activity"/>
    <property type="evidence" value="ECO:0007669"/>
    <property type="project" value="InterPro"/>
</dbReference>
<dbReference type="InterPro" id="IPR050194">
    <property type="entry name" value="Glycosyltransferase_grp1"/>
</dbReference>
<protein>
    <recommendedName>
        <fullName evidence="1">Glycosyl transferase family 1 domain-containing protein</fullName>
    </recommendedName>
</protein>
<dbReference type="Pfam" id="PF00534">
    <property type="entry name" value="Glycos_transf_1"/>
    <property type="match status" value="1"/>
</dbReference>
<accession>A0A1F5IRN0</accession>